<keyword evidence="12" id="KW-0547">Nucleotide-binding</keyword>
<proteinExistence type="inferred from homology"/>
<dbReference type="SUPFAM" id="SSF52540">
    <property type="entry name" value="P-loop containing nucleoside triphosphate hydrolases"/>
    <property type="match status" value="1"/>
</dbReference>
<accession>A0ABR7EUW2</accession>
<dbReference type="EC" id="2.7.7.62" evidence="9"/>
<keyword evidence="18" id="KW-0548">Nucleotidyltransferase</keyword>
<evidence type="ECO:0000256" key="5">
    <source>
        <dbReference type="ARBA" id="ARBA00004692"/>
    </source>
</evidence>
<evidence type="ECO:0000313" key="18">
    <source>
        <dbReference type="EMBL" id="MBC5665148.1"/>
    </source>
</evidence>
<gene>
    <name evidence="18" type="ORF">H8S07_07630</name>
</gene>
<comment type="similarity">
    <text evidence="7">Belongs to the CobU/CobP family.</text>
</comment>
<dbReference type="CDD" id="cd00544">
    <property type="entry name" value="CobU"/>
    <property type="match status" value="1"/>
</dbReference>
<dbReference type="GO" id="GO:0016301">
    <property type="term" value="F:kinase activity"/>
    <property type="evidence" value="ECO:0007669"/>
    <property type="project" value="UniProtKB-KW"/>
</dbReference>
<evidence type="ECO:0000256" key="2">
    <source>
        <dbReference type="ARBA" id="ARBA00000711"/>
    </source>
</evidence>
<dbReference type="GO" id="GO:0016779">
    <property type="term" value="F:nucleotidyltransferase activity"/>
    <property type="evidence" value="ECO:0007669"/>
    <property type="project" value="UniProtKB-KW"/>
</dbReference>
<dbReference type="EC" id="2.7.1.156" evidence="8"/>
<keyword evidence="13 18" id="KW-0418">Kinase</keyword>
<evidence type="ECO:0000256" key="12">
    <source>
        <dbReference type="ARBA" id="ARBA00022741"/>
    </source>
</evidence>
<protein>
    <recommendedName>
        <fullName evidence="16">Adenosylcobinamide kinase</fullName>
        <ecNumber evidence="8">2.7.1.156</ecNumber>
        <ecNumber evidence="9">2.7.7.62</ecNumber>
    </recommendedName>
    <alternativeName>
        <fullName evidence="17">Adenosylcobinamide-phosphate guanylyltransferase</fullName>
    </alternativeName>
</protein>
<dbReference type="Proteomes" id="UP000647235">
    <property type="component" value="Unassembled WGS sequence"/>
</dbReference>
<keyword evidence="10" id="KW-0169">Cobalamin biosynthesis</keyword>
<evidence type="ECO:0000256" key="7">
    <source>
        <dbReference type="ARBA" id="ARBA00007490"/>
    </source>
</evidence>
<evidence type="ECO:0000256" key="6">
    <source>
        <dbReference type="ARBA" id="ARBA00005159"/>
    </source>
</evidence>
<evidence type="ECO:0000256" key="1">
    <source>
        <dbReference type="ARBA" id="ARBA00000312"/>
    </source>
</evidence>
<keyword evidence="11" id="KW-0808">Transferase</keyword>
<sequence>MLHVITGGSGSGKSAYAENWLLEQREKNLYDENSENTNPSAPLYIATMIPYGKEGETKVIRHRRLRAGKGFRTFECYRDLVKADIPVNTGILLECMSNLTANELYDEAGNMNKPEKVKRQILEGIRHVIEKTDLLVIVTNEVQGDQMEYSEETKIYQRVLGEVNQSLAGLAEKVTEVVYGIPVEIK</sequence>
<comment type="catalytic activity">
    <reaction evidence="3">
        <text>adenosylcob(III)inamide + GTP = adenosylcob(III)inamide phosphate + GDP + H(+)</text>
        <dbReference type="Rhea" id="RHEA:15765"/>
        <dbReference type="ChEBI" id="CHEBI:2480"/>
        <dbReference type="ChEBI" id="CHEBI:15378"/>
        <dbReference type="ChEBI" id="CHEBI:37565"/>
        <dbReference type="ChEBI" id="CHEBI:58189"/>
        <dbReference type="ChEBI" id="CHEBI:58502"/>
        <dbReference type="EC" id="2.7.1.156"/>
    </reaction>
</comment>
<evidence type="ECO:0000256" key="11">
    <source>
        <dbReference type="ARBA" id="ARBA00022679"/>
    </source>
</evidence>
<comment type="pathway">
    <text evidence="5">Cofactor biosynthesis; adenosylcobalamin biosynthesis; adenosylcobalamin from cob(II)yrinate a,c-diamide: step 6/7.</text>
</comment>
<evidence type="ECO:0000313" key="19">
    <source>
        <dbReference type="Proteomes" id="UP000647235"/>
    </source>
</evidence>
<dbReference type="InterPro" id="IPR003203">
    <property type="entry name" value="CobU/CobP"/>
</dbReference>
<comment type="pathway">
    <text evidence="6">Cofactor biosynthesis; adenosylcobalamin biosynthesis; adenosylcobalamin from cob(II)yrinate a,c-diamide: step 5/7.</text>
</comment>
<dbReference type="EMBL" id="JACOOY010000008">
    <property type="protein sequence ID" value="MBC5665148.1"/>
    <property type="molecule type" value="Genomic_DNA"/>
</dbReference>
<dbReference type="InterPro" id="IPR027417">
    <property type="entry name" value="P-loop_NTPase"/>
</dbReference>
<reference evidence="18 19" key="1">
    <citation type="submission" date="2020-08" db="EMBL/GenBank/DDBJ databases">
        <title>Genome public.</title>
        <authorList>
            <person name="Liu C."/>
            <person name="Sun Q."/>
        </authorList>
    </citation>
    <scope>NUCLEOTIDE SEQUENCE [LARGE SCALE GENOMIC DNA]</scope>
    <source>
        <strain evidence="18 19">NSJ-36</strain>
    </source>
</reference>
<keyword evidence="15" id="KW-0342">GTP-binding</keyword>
<evidence type="ECO:0000256" key="15">
    <source>
        <dbReference type="ARBA" id="ARBA00023134"/>
    </source>
</evidence>
<keyword evidence="14" id="KW-0067">ATP-binding</keyword>
<keyword evidence="19" id="KW-1185">Reference proteome</keyword>
<dbReference type="Gene3D" id="3.40.50.300">
    <property type="entry name" value="P-loop containing nucleotide triphosphate hydrolases"/>
    <property type="match status" value="1"/>
</dbReference>
<evidence type="ECO:0000256" key="4">
    <source>
        <dbReference type="ARBA" id="ARBA00003889"/>
    </source>
</evidence>
<comment type="catalytic activity">
    <reaction evidence="1">
        <text>adenosylcob(III)inamide + ATP = adenosylcob(III)inamide phosphate + ADP + H(+)</text>
        <dbReference type="Rhea" id="RHEA:15769"/>
        <dbReference type="ChEBI" id="CHEBI:2480"/>
        <dbReference type="ChEBI" id="CHEBI:15378"/>
        <dbReference type="ChEBI" id="CHEBI:30616"/>
        <dbReference type="ChEBI" id="CHEBI:58502"/>
        <dbReference type="ChEBI" id="CHEBI:456216"/>
        <dbReference type="EC" id="2.7.1.156"/>
    </reaction>
</comment>
<comment type="caution">
    <text evidence="18">The sequence shown here is derived from an EMBL/GenBank/DDBJ whole genome shotgun (WGS) entry which is preliminary data.</text>
</comment>
<organism evidence="18 19">
    <name type="scientific">Dorea hominis</name>
    <dbReference type="NCBI Taxonomy" id="2763040"/>
    <lineage>
        <taxon>Bacteria</taxon>
        <taxon>Bacillati</taxon>
        <taxon>Bacillota</taxon>
        <taxon>Clostridia</taxon>
        <taxon>Lachnospirales</taxon>
        <taxon>Lachnospiraceae</taxon>
        <taxon>Dorea</taxon>
    </lineage>
</organism>
<evidence type="ECO:0000256" key="17">
    <source>
        <dbReference type="ARBA" id="ARBA00030571"/>
    </source>
</evidence>
<evidence type="ECO:0000256" key="8">
    <source>
        <dbReference type="ARBA" id="ARBA00012016"/>
    </source>
</evidence>
<comment type="function">
    <text evidence="4">Catalyzes ATP-dependent phosphorylation of adenosylcobinamide and addition of GMP to adenosylcobinamide phosphate.</text>
</comment>
<evidence type="ECO:0000256" key="10">
    <source>
        <dbReference type="ARBA" id="ARBA00022573"/>
    </source>
</evidence>
<evidence type="ECO:0000256" key="16">
    <source>
        <dbReference type="ARBA" id="ARBA00029570"/>
    </source>
</evidence>
<name>A0ABR7EUW2_9FIRM</name>
<dbReference type="Pfam" id="PF02283">
    <property type="entry name" value="CobU"/>
    <property type="match status" value="1"/>
</dbReference>
<dbReference type="PANTHER" id="PTHR34848">
    <property type="match status" value="1"/>
</dbReference>
<dbReference type="PANTHER" id="PTHR34848:SF1">
    <property type="entry name" value="BIFUNCTIONAL ADENOSYLCOBALAMIN BIOSYNTHESIS PROTEIN COBU"/>
    <property type="match status" value="1"/>
</dbReference>
<comment type="catalytic activity">
    <reaction evidence="2">
        <text>adenosylcob(III)inamide phosphate + GTP + H(+) = adenosylcob(III)inamide-GDP + diphosphate</text>
        <dbReference type="Rhea" id="RHEA:22712"/>
        <dbReference type="ChEBI" id="CHEBI:15378"/>
        <dbReference type="ChEBI" id="CHEBI:33019"/>
        <dbReference type="ChEBI" id="CHEBI:37565"/>
        <dbReference type="ChEBI" id="CHEBI:58502"/>
        <dbReference type="ChEBI" id="CHEBI:60487"/>
        <dbReference type="EC" id="2.7.7.62"/>
    </reaction>
</comment>
<dbReference type="RefSeq" id="WP_186855787.1">
    <property type="nucleotide sequence ID" value="NZ_JACOOY010000008.1"/>
</dbReference>
<evidence type="ECO:0000256" key="3">
    <source>
        <dbReference type="ARBA" id="ARBA00001522"/>
    </source>
</evidence>
<evidence type="ECO:0000256" key="14">
    <source>
        <dbReference type="ARBA" id="ARBA00022840"/>
    </source>
</evidence>
<evidence type="ECO:0000256" key="13">
    <source>
        <dbReference type="ARBA" id="ARBA00022777"/>
    </source>
</evidence>
<evidence type="ECO:0000256" key="9">
    <source>
        <dbReference type="ARBA" id="ARBA00012523"/>
    </source>
</evidence>